<evidence type="ECO:0000256" key="1">
    <source>
        <dbReference type="ARBA" id="ARBA00022723"/>
    </source>
</evidence>
<feature type="region of interest" description="Disordered" evidence="3">
    <location>
        <begin position="47"/>
        <end position="75"/>
    </location>
</feature>
<reference evidence="6 7" key="1">
    <citation type="submission" date="2017-12" db="EMBL/GenBank/DDBJ databases">
        <title>Sequencing, de novo assembly and annotation of complete genome of a new Thraustochytrid species, strain FCC1311.</title>
        <authorList>
            <person name="Sedici K."/>
            <person name="Godart F."/>
            <person name="Aiese Cigliano R."/>
            <person name="Sanseverino W."/>
            <person name="Barakat M."/>
            <person name="Ortet P."/>
            <person name="Marechal E."/>
            <person name="Cagnac O."/>
            <person name="Amato A."/>
        </authorList>
    </citation>
    <scope>NUCLEOTIDE SEQUENCE [LARGE SCALE GENOMIC DNA]</scope>
</reference>
<feature type="region of interest" description="Disordered" evidence="3">
    <location>
        <begin position="1309"/>
        <end position="1340"/>
    </location>
</feature>
<feature type="region of interest" description="Disordered" evidence="3">
    <location>
        <begin position="1"/>
        <end position="26"/>
    </location>
</feature>
<feature type="region of interest" description="Disordered" evidence="3">
    <location>
        <begin position="829"/>
        <end position="858"/>
    </location>
</feature>
<dbReference type="SMART" id="SM00239">
    <property type="entry name" value="C2"/>
    <property type="match status" value="1"/>
</dbReference>
<keyword evidence="7" id="KW-1185">Reference proteome</keyword>
<dbReference type="CDD" id="cd00030">
    <property type="entry name" value="C2"/>
    <property type="match status" value="1"/>
</dbReference>
<keyword evidence="4" id="KW-0472">Membrane</keyword>
<keyword evidence="4" id="KW-0812">Transmembrane</keyword>
<feature type="transmembrane region" description="Helical" evidence="4">
    <location>
        <begin position="401"/>
        <end position="420"/>
    </location>
</feature>
<dbReference type="OrthoDB" id="40902at2759"/>
<feature type="compositionally biased region" description="Basic and acidic residues" evidence="3">
    <location>
        <begin position="293"/>
        <end position="310"/>
    </location>
</feature>
<protein>
    <submittedName>
        <fullName evidence="6">Protein C2-DOMAIN ABA-RELATED 1</fullName>
    </submittedName>
</protein>
<feature type="compositionally biased region" description="Polar residues" evidence="3">
    <location>
        <begin position="58"/>
        <end position="68"/>
    </location>
</feature>
<feature type="compositionally biased region" description="Basic residues" evidence="3">
    <location>
        <begin position="835"/>
        <end position="845"/>
    </location>
</feature>
<evidence type="ECO:0000256" key="2">
    <source>
        <dbReference type="ARBA" id="ARBA00022837"/>
    </source>
</evidence>
<dbReference type="Pfam" id="PF00168">
    <property type="entry name" value="C2"/>
    <property type="match status" value="1"/>
</dbReference>
<feature type="region of interest" description="Disordered" evidence="3">
    <location>
        <begin position="1354"/>
        <end position="1387"/>
    </location>
</feature>
<keyword evidence="2" id="KW-0106">Calcium</keyword>
<feature type="domain" description="C2" evidence="5">
    <location>
        <begin position="860"/>
        <end position="978"/>
    </location>
</feature>
<dbReference type="InParanoid" id="A0A2R5GQ44"/>
<feature type="region of interest" description="Disordered" evidence="3">
    <location>
        <begin position="1411"/>
        <end position="1430"/>
    </location>
</feature>
<keyword evidence="1" id="KW-0479">Metal-binding</keyword>
<evidence type="ECO:0000259" key="5">
    <source>
        <dbReference type="PROSITE" id="PS50004"/>
    </source>
</evidence>
<dbReference type="EMBL" id="BEYU01000076">
    <property type="protein sequence ID" value="GBG30471.1"/>
    <property type="molecule type" value="Genomic_DNA"/>
</dbReference>
<feature type="compositionally biased region" description="Acidic residues" evidence="3">
    <location>
        <begin position="1419"/>
        <end position="1430"/>
    </location>
</feature>
<evidence type="ECO:0000313" key="6">
    <source>
        <dbReference type="EMBL" id="GBG30471.1"/>
    </source>
</evidence>
<feature type="compositionally biased region" description="Polar residues" evidence="3">
    <location>
        <begin position="1371"/>
        <end position="1387"/>
    </location>
</feature>
<feature type="compositionally biased region" description="Acidic residues" evidence="3">
    <location>
        <begin position="330"/>
        <end position="360"/>
    </location>
</feature>
<sequence length="1464" mass="161816">MQRNRHHSVDSVASDGNIHLHKRHPPRSLTLQQHIKDAIATTPTPLLAGEPELVPQNPEASTPASAPMTSLGADDYQGEQTSFRYLHRTSDSLDESFANGLMLSAPPLDETDAAEPDSGRSWGLYSRRSSTRAQSPARRFTKLSSKFNGIINRGRRPKTDQDSPQTPASSEVSESKPQTPRLDETHDESKILCFYEEGNGDSVRDMLPALPSDLDKNRQYFRLDNLEALDETHANAAPALVNGNGRDAQGSNGQARPRLQDAFRPFPASDPTNGGSKVQTKAKGQGPPSNKGSELERKDEVERKGVKIVEDQGGDPACPEDATNDPRGEEGEEDNDDDDDDDDDDDEDEEDDEVEEDEALEEGHSRRNVIGSEMQRKTHSAPQSAWHTVDAEDEFKLLRRAGAATIAVVLVSFIVTPYAASRLAWLALSCALAGFVWLKAPYAVGWIVSQAITRFALFGYPLHLGTLSVVPWIHKGHLSLRISTTDAGFANPPRFPHKWFIYVGRLDFIVSVRLGALARIIMWRPQSLPLRKVPDFRCVAVVDVPYIDFESVSVNFELCEGRFNINELTKELAEREVISHLMFQHRKAQVWAKLRPWTPAGLISRLYAHSWFHKSVSNAASGAAVLENGSPSHGRQASKSIDDTSSALRGPRLLAQGSLRRMNILQGSSLFATPPPPEPPLVASIKTPAPALDARIANGTVSEMDLMQRCESEAAPRNRVRRQRSYSFGDAKPSTASSSVVSECVSTTLPPPPPPSVITTASTSIASSASSVSSKLKLDSYRRAGVSRLPWKRKSGPLPSAPVEVSPEGSSTQAAVNGALGQEVGKEALSGHGASGHKHRKKSMPKSRPSSAPAADDELHFPDLSHARELLKDELPNKLRVTIIRARNLAPSERTRFSARASADPKVVVKIREHQAVTSTRYKTVKPMWQETFEFPVTDPSAVLHISVLDEDFAQADFLGQWVMTMKYLVVNPAYCWHESAGFQIDNAEHSIRGWFPLMSKKWTRRGECGEIEMHVAWVHDPLYRNYTPPSRSALNYMDQNSRETNLRLGSKDRVMDMLNHVPILFNVQRVTIRKISFFLQDLFRGSVGHAERLRKRGKSSDKASKIRIPSLEWTTSFRPRKGEPGITTYQVLYAFFIRGLVPKVFNQKIFGKALTQTASGFAYNFASSAQSFLRGEFDLKGIVHVGRKIGGEFRIYGRHMRRKFQSEQGQDVRVDAEDDDFLHAQVRCEGILDKASIVGSRNPTEVSLQGRFYKRCFFQLKAHNLYYKRLKGGEARKIELNTIQLVTLDLERRTIFLHRANKLTVLRAAAPGSQSSPSKSSSPSASLRSRGPEDLARESSAIYDVRLSSDLDGKSDGGNSAAWSGSSGGTHSTPPKSVASGRTSASSRLNRIADRYLKSKTKLGSNLKTEATAMNGDGDSDLVGSDDDCRDGDSDEALRQLRAWFEALRSSGINSNILTPQMY</sequence>
<dbReference type="PANTHER" id="PTHR45911">
    <property type="entry name" value="C2 DOMAIN-CONTAINING PROTEIN"/>
    <property type="match status" value="1"/>
</dbReference>
<feature type="compositionally biased region" description="Low complexity" evidence="3">
    <location>
        <begin position="1309"/>
        <end position="1330"/>
    </location>
</feature>
<keyword evidence="4" id="KW-1133">Transmembrane helix</keyword>
<feature type="region of interest" description="Disordered" evidence="3">
    <location>
        <begin position="712"/>
        <end position="769"/>
    </location>
</feature>
<feature type="region of interest" description="Disordered" evidence="3">
    <location>
        <begin position="103"/>
        <end position="190"/>
    </location>
</feature>
<dbReference type="InterPro" id="IPR035892">
    <property type="entry name" value="C2_domain_sf"/>
</dbReference>
<proteinExistence type="predicted"/>
<evidence type="ECO:0000313" key="7">
    <source>
        <dbReference type="Proteomes" id="UP000241890"/>
    </source>
</evidence>
<dbReference type="InterPro" id="IPR000008">
    <property type="entry name" value="C2_dom"/>
</dbReference>
<evidence type="ECO:0000256" key="4">
    <source>
        <dbReference type="SAM" id="Phobius"/>
    </source>
</evidence>
<organism evidence="6 7">
    <name type="scientific">Hondaea fermentalgiana</name>
    <dbReference type="NCBI Taxonomy" id="2315210"/>
    <lineage>
        <taxon>Eukaryota</taxon>
        <taxon>Sar</taxon>
        <taxon>Stramenopiles</taxon>
        <taxon>Bigyra</taxon>
        <taxon>Labyrinthulomycetes</taxon>
        <taxon>Thraustochytrida</taxon>
        <taxon>Thraustochytriidae</taxon>
        <taxon>Hondaea</taxon>
    </lineage>
</organism>
<dbReference type="GO" id="GO:0046872">
    <property type="term" value="F:metal ion binding"/>
    <property type="evidence" value="ECO:0007669"/>
    <property type="project" value="UniProtKB-KW"/>
</dbReference>
<feature type="region of interest" description="Disordered" evidence="3">
    <location>
        <begin position="790"/>
        <end position="814"/>
    </location>
</feature>
<dbReference type="SUPFAM" id="SSF49562">
    <property type="entry name" value="C2 domain (Calcium/lipid-binding domain, CaLB)"/>
    <property type="match status" value="1"/>
</dbReference>
<feature type="compositionally biased region" description="Polar residues" evidence="3">
    <location>
        <begin position="270"/>
        <end position="279"/>
    </location>
</feature>
<gene>
    <name evidence="6" type="ORF">FCC1311_066902</name>
</gene>
<feature type="compositionally biased region" description="Low complexity" evidence="3">
    <location>
        <begin position="734"/>
        <end position="748"/>
    </location>
</feature>
<feature type="compositionally biased region" description="Basic and acidic residues" evidence="3">
    <location>
        <begin position="181"/>
        <end position="190"/>
    </location>
</feature>
<comment type="caution">
    <text evidence="6">The sequence shown here is derived from an EMBL/GenBank/DDBJ whole genome shotgun (WGS) entry which is preliminary data.</text>
</comment>
<evidence type="ECO:0000256" key="3">
    <source>
        <dbReference type="SAM" id="MobiDB-lite"/>
    </source>
</evidence>
<accession>A0A2R5GQ44</accession>
<feature type="compositionally biased region" description="Polar residues" evidence="3">
    <location>
        <begin position="162"/>
        <end position="178"/>
    </location>
</feature>
<feature type="region of interest" description="Disordered" evidence="3">
    <location>
        <begin position="627"/>
        <end position="647"/>
    </location>
</feature>
<feature type="transmembrane region" description="Helical" evidence="4">
    <location>
        <begin position="426"/>
        <end position="448"/>
    </location>
</feature>
<dbReference type="Gene3D" id="2.60.40.150">
    <property type="entry name" value="C2 domain"/>
    <property type="match status" value="1"/>
</dbReference>
<feature type="region of interest" description="Disordered" evidence="3">
    <location>
        <begin position="237"/>
        <end position="386"/>
    </location>
</feature>
<feature type="compositionally biased region" description="Polar residues" evidence="3">
    <location>
        <begin position="629"/>
        <end position="647"/>
    </location>
</feature>
<name>A0A2R5GQ44_9STRA</name>
<dbReference type="PROSITE" id="PS50004">
    <property type="entry name" value="C2"/>
    <property type="match status" value="1"/>
</dbReference>
<feature type="compositionally biased region" description="Low complexity" evidence="3">
    <location>
        <begin position="757"/>
        <end position="769"/>
    </location>
</feature>
<dbReference type="Proteomes" id="UP000241890">
    <property type="component" value="Unassembled WGS sequence"/>
</dbReference>